<dbReference type="Gene3D" id="2.40.110.10">
    <property type="entry name" value="Butyryl-CoA Dehydrogenase, subunit A, domain 2"/>
    <property type="match status" value="1"/>
</dbReference>
<dbReference type="Pfam" id="PF02770">
    <property type="entry name" value="Acyl-CoA_dh_M"/>
    <property type="match status" value="1"/>
</dbReference>
<evidence type="ECO:0000256" key="1">
    <source>
        <dbReference type="ARBA" id="ARBA00004496"/>
    </source>
</evidence>
<reference evidence="18" key="1">
    <citation type="submission" date="2017-11" db="EMBL/GenBank/DDBJ databases">
        <authorList>
            <person name="Wibberg D."/>
        </authorList>
    </citation>
    <scope>NUCLEOTIDE SEQUENCE [LARGE SCALE GENOMIC DNA]</scope>
</reference>
<dbReference type="GO" id="GO:0006552">
    <property type="term" value="P:L-leucine catabolic process"/>
    <property type="evidence" value="ECO:0007669"/>
    <property type="project" value="TreeGrafter"/>
</dbReference>
<feature type="domain" description="Acyl-CoA dehydrogenase/oxidase N-terminal" evidence="15">
    <location>
        <begin position="18"/>
        <end position="110"/>
    </location>
</feature>
<evidence type="ECO:0000256" key="9">
    <source>
        <dbReference type="ARBA" id="ARBA00034328"/>
    </source>
</evidence>
<evidence type="ECO:0000256" key="12">
    <source>
        <dbReference type="ARBA" id="ARBA00048445"/>
    </source>
</evidence>
<dbReference type="InterPro" id="IPR013107">
    <property type="entry name" value="Acyl-CoA_DH_C"/>
</dbReference>
<evidence type="ECO:0000256" key="6">
    <source>
        <dbReference type="ARBA" id="ARBA00023033"/>
    </source>
</evidence>
<comment type="pathway">
    <text evidence="7">Sulfur metabolism; dibenzothiophene degradation.</text>
</comment>
<keyword evidence="5 17" id="KW-0560">Oxidoreductase</keyword>
<feature type="domain" description="Acyl-CoA oxidase/dehydrogenase middle" evidence="14">
    <location>
        <begin position="116"/>
        <end position="205"/>
    </location>
</feature>
<evidence type="ECO:0000256" key="2">
    <source>
        <dbReference type="ARBA" id="ARBA00022630"/>
    </source>
</evidence>
<comment type="catalytic activity">
    <reaction evidence="12">
        <text>dibenzothiophene 5-oxide + FMNH2 + O2 = dibenzothiophene 5,5-dioxide + FMN + H2O + H(+)</text>
        <dbReference type="Rhea" id="RHEA:49080"/>
        <dbReference type="ChEBI" id="CHEBI:15377"/>
        <dbReference type="ChEBI" id="CHEBI:15378"/>
        <dbReference type="ChEBI" id="CHEBI:15379"/>
        <dbReference type="ChEBI" id="CHEBI:23683"/>
        <dbReference type="ChEBI" id="CHEBI:57618"/>
        <dbReference type="ChEBI" id="CHEBI:58210"/>
        <dbReference type="ChEBI" id="CHEBI:90356"/>
    </reaction>
</comment>
<protein>
    <recommendedName>
        <fullName evidence="10">Dibenzothiophene monooxygenase</fullName>
        <ecNumber evidence="9">1.14.14.21</ecNumber>
    </recommendedName>
</protein>
<evidence type="ECO:0000256" key="4">
    <source>
        <dbReference type="ARBA" id="ARBA00022741"/>
    </source>
</evidence>
<feature type="domain" description="Acyl-CoA dehydrogenase C-terminal" evidence="16">
    <location>
        <begin position="236"/>
        <end position="371"/>
    </location>
</feature>
<dbReference type="InterPro" id="IPR013786">
    <property type="entry name" value="AcylCoA_DH/ox_N"/>
</dbReference>
<proteinExistence type="inferred from homology"/>
<comment type="similarity">
    <text evidence="8">Belongs to the DszC flavin monooxygenase family.</text>
</comment>
<dbReference type="PANTHER" id="PTHR43884">
    <property type="entry name" value="ACYL-COA DEHYDROGENASE"/>
    <property type="match status" value="1"/>
</dbReference>
<sequence length="395" mass="42603">MTDLASVLQNRDELIATISAGAAERERHGTDPHDQVDMVRKSGLTTLTLDESLGGPGGGVVDLMAFVMDLAEADPIVAHILRSHYLQPQMLRRLPPGPVRDRWAKEILTGKVFGNATSERDGALGTAQYATTLTPSGNGWKLSGAKYYSTGTAFSDWVMVVAHLDDRRVARINLPLDRTGIEVQDDWDGIGQHRTGTGTTRFTDVTVTEDDFVQVSDRDQPRIASDVPLMQLYLQALIAGILRSVVTDARDLLTSRTRTFDHAPAPVPAQDPVLLATIGQLSATAYTVETAVRAAAADIDAAYDSERRGDPDPELFARASLSAAQVKVHADQVGLTAAAAIFDVGGASSASRSKNLDRHWRNIRTLTLHNPTSYKAIAIGDLLVNKTPLPGNGYF</sequence>
<dbReference type="EMBL" id="LT963352">
    <property type="protein sequence ID" value="SOR77381.1"/>
    <property type="molecule type" value="Genomic_DNA"/>
</dbReference>
<evidence type="ECO:0000256" key="13">
    <source>
        <dbReference type="ARBA" id="ARBA00049456"/>
    </source>
</evidence>
<evidence type="ECO:0000256" key="8">
    <source>
        <dbReference type="ARBA" id="ARBA00034317"/>
    </source>
</evidence>
<keyword evidence="2" id="KW-0285">Flavoprotein</keyword>
<evidence type="ECO:0000259" key="15">
    <source>
        <dbReference type="Pfam" id="PF02771"/>
    </source>
</evidence>
<comment type="subcellular location">
    <subcellularLocation>
        <location evidence="1">Cytoplasm</location>
    </subcellularLocation>
</comment>
<accession>A0A2N9B223</accession>
<dbReference type="RefSeq" id="WP_010047326.1">
    <property type="nucleotide sequence ID" value="NZ_LT962942.1"/>
</dbReference>
<dbReference type="Pfam" id="PF08028">
    <property type="entry name" value="Acyl-CoA_dh_2"/>
    <property type="match status" value="1"/>
</dbReference>
<organism evidence="17 18">
    <name type="scientific">Streptomyces chartreusis NRRL 3882</name>
    <dbReference type="NCBI Taxonomy" id="1079985"/>
    <lineage>
        <taxon>Bacteria</taxon>
        <taxon>Bacillati</taxon>
        <taxon>Actinomycetota</taxon>
        <taxon>Actinomycetes</taxon>
        <taxon>Kitasatosporales</taxon>
        <taxon>Streptomycetaceae</taxon>
        <taxon>Streptomyces</taxon>
    </lineage>
</organism>
<dbReference type="SUPFAM" id="SSF56645">
    <property type="entry name" value="Acyl-CoA dehydrogenase NM domain-like"/>
    <property type="match status" value="1"/>
</dbReference>
<name>A0A2N9B223_STRCX</name>
<dbReference type="InterPro" id="IPR046373">
    <property type="entry name" value="Acyl-CoA_Oxase/DH_mid-dom_sf"/>
</dbReference>
<dbReference type="Proteomes" id="UP000235464">
    <property type="component" value="Chromosome I"/>
</dbReference>
<evidence type="ECO:0000256" key="7">
    <source>
        <dbReference type="ARBA" id="ARBA00034307"/>
    </source>
</evidence>
<keyword evidence="18" id="KW-1185">Reference proteome</keyword>
<dbReference type="InterPro" id="IPR009100">
    <property type="entry name" value="AcylCoA_DH/oxidase_NM_dom_sf"/>
</dbReference>
<evidence type="ECO:0000259" key="14">
    <source>
        <dbReference type="Pfam" id="PF02770"/>
    </source>
</evidence>
<evidence type="ECO:0000256" key="3">
    <source>
        <dbReference type="ARBA" id="ARBA00022643"/>
    </source>
</evidence>
<dbReference type="InterPro" id="IPR006091">
    <property type="entry name" value="Acyl-CoA_Oxase/DH_mid-dom"/>
</dbReference>
<dbReference type="GO" id="GO:0005737">
    <property type="term" value="C:cytoplasm"/>
    <property type="evidence" value="ECO:0007669"/>
    <property type="project" value="UniProtKB-SubCell"/>
</dbReference>
<keyword evidence="3" id="KW-0288">FMN</keyword>
<keyword evidence="4" id="KW-0547">Nucleotide-binding</keyword>
<dbReference type="OrthoDB" id="571684at2"/>
<dbReference type="GO" id="GO:0008470">
    <property type="term" value="F:3-methylbutanoyl-CoA dehydrogenase activity"/>
    <property type="evidence" value="ECO:0007669"/>
    <property type="project" value="TreeGrafter"/>
</dbReference>
<dbReference type="InterPro" id="IPR036250">
    <property type="entry name" value="AcylCo_DH-like_C"/>
</dbReference>
<evidence type="ECO:0000313" key="18">
    <source>
        <dbReference type="Proteomes" id="UP000235464"/>
    </source>
</evidence>
<dbReference type="InterPro" id="IPR037069">
    <property type="entry name" value="AcylCoA_DH/ox_N_sf"/>
</dbReference>
<evidence type="ECO:0000256" key="5">
    <source>
        <dbReference type="ARBA" id="ARBA00023002"/>
    </source>
</evidence>
<dbReference type="GO" id="GO:0050660">
    <property type="term" value="F:flavin adenine dinucleotide binding"/>
    <property type="evidence" value="ECO:0007669"/>
    <property type="project" value="InterPro"/>
</dbReference>
<evidence type="ECO:0000313" key="17">
    <source>
        <dbReference type="EMBL" id="SOR77381.1"/>
    </source>
</evidence>
<evidence type="ECO:0000259" key="16">
    <source>
        <dbReference type="Pfam" id="PF08028"/>
    </source>
</evidence>
<dbReference type="Pfam" id="PF02771">
    <property type="entry name" value="Acyl-CoA_dh_N"/>
    <property type="match status" value="1"/>
</dbReference>
<keyword evidence="6" id="KW-0503">Monooxygenase</keyword>
<comment type="catalytic activity">
    <reaction evidence="13">
        <text>dibenzothiophene + 2 FMNH2 + 2 O2 = dibenzothiophene 5,5-dioxide + 2 FMN + 2 H2O + 2 H(+)</text>
        <dbReference type="Rhea" id="RHEA:49072"/>
        <dbReference type="ChEBI" id="CHEBI:15377"/>
        <dbReference type="ChEBI" id="CHEBI:15378"/>
        <dbReference type="ChEBI" id="CHEBI:15379"/>
        <dbReference type="ChEBI" id="CHEBI:23681"/>
        <dbReference type="ChEBI" id="CHEBI:57618"/>
        <dbReference type="ChEBI" id="CHEBI:58210"/>
        <dbReference type="ChEBI" id="CHEBI:90356"/>
        <dbReference type="EC" id="1.14.14.21"/>
    </reaction>
</comment>
<dbReference type="Gene3D" id="1.10.540.10">
    <property type="entry name" value="Acyl-CoA dehydrogenase/oxidase, N-terminal domain"/>
    <property type="match status" value="1"/>
</dbReference>
<evidence type="ECO:0000256" key="11">
    <source>
        <dbReference type="ARBA" id="ARBA00047859"/>
    </source>
</evidence>
<dbReference type="AlphaFoldDB" id="A0A2N9B223"/>
<dbReference type="PANTHER" id="PTHR43884:SF12">
    <property type="entry name" value="ISOVALERYL-COA DEHYDROGENASE, MITOCHONDRIAL-RELATED"/>
    <property type="match status" value="1"/>
</dbReference>
<gene>
    <name evidence="17" type="primary">ydbM_2</name>
    <name evidence="17" type="ORF">SCNRRL3882_0853</name>
</gene>
<dbReference type="PIRSF" id="PIRSF016578">
    <property type="entry name" value="HsaA"/>
    <property type="match status" value="1"/>
</dbReference>
<dbReference type="GO" id="GO:0018640">
    <property type="term" value="F:dibenzothiophene monooxygenase activity"/>
    <property type="evidence" value="ECO:0007669"/>
    <property type="project" value="RHEA"/>
</dbReference>
<comment type="catalytic activity">
    <reaction evidence="11">
        <text>dibenzothiophene + FMNH2 + O2 = dibenzothiophene 5-oxide + FMN + H2O + H(+)</text>
        <dbReference type="Rhea" id="RHEA:49076"/>
        <dbReference type="ChEBI" id="CHEBI:15377"/>
        <dbReference type="ChEBI" id="CHEBI:15378"/>
        <dbReference type="ChEBI" id="CHEBI:15379"/>
        <dbReference type="ChEBI" id="CHEBI:23681"/>
        <dbReference type="ChEBI" id="CHEBI:23683"/>
        <dbReference type="ChEBI" id="CHEBI:57618"/>
        <dbReference type="ChEBI" id="CHEBI:58210"/>
    </reaction>
</comment>
<dbReference type="Gene3D" id="1.20.140.10">
    <property type="entry name" value="Butyryl-CoA Dehydrogenase, subunit A, domain 3"/>
    <property type="match status" value="1"/>
</dbReference>
<dbReference type="EC" id="1.14.14.21" evidence="9"/>
<dbReference type="SUPFAM" id="SSF47203">
    <property type="entry name" value="Acyl-CoA dehydrogenase C-terminal domain-like"/>
    <property type="match status" value="1"/>
</dbReference>
<evidence type="ECO:0000256" key="10">
    <source>
        <dbReference type="ARBA" id="ARBA00034345"/>
    </source>
</evidence>